<name>A0A1S9P734_9SPHI</name>
<comment type="similarity">
    <text evidence="2 5">Belongs to the carotenoid/retinoid oxidoreductase family.</text>
</comment>
<dbReference type="Gene3D" id="3.50.50.60">
    <property type="entry name" value="FAD/NAD(P)-binding domain"/>
    <property type="match status" value="2"/>
</dbReference>
<evidence type="ECO:0000256" key="5">
    <source>
        <dbReference type="RuleBase" id="RU362075"/>
    </source>
</evidence>
<dbReference type="PRINTS" id="PR00419">
    <property type="entry name" value="ADXRDTASE"/>
</dbReference>
<dbReference type="Pfam" id="PF01593">
    <property type="entry name" value="Amino_oxidase"/>
    <property type="match status" value="1"/>
</dbReference>
<keyword evidence="8" id="KW-1185">Reference proteome</keyword>
<dbReference type="STRING" id="1792845.BC343_19675"/>
<feature type="domain" description="Amine oxidase" evidence="6">
    <location>
        <begin position="13"/>
        <end position="487"/>
    </location>
</feature>
<dbReference type="SUPFAM" id="SSF51905">
    <property type="entry name" value="FAD/NAD(P)-binding domain"/>
    <property type="match status" value="1"/>
</dbReference>
<gene>
    <name evidence="7" type="ORF">BC343_19675</name>
</gene>
<evidence type="ECO:0000313" key="8">
    <source>
        <dbReference type="Proteomes" id="UP000189739"/>
    </source>
</evidence>
<dbReference type="OrthoDB" id="9774675at2"/>
<dbReference type="GO" id="GO:0016117">
    <property type="term" value="P:carotenoid biosynthetic process"/>
    <property type="evidence" value="ECO:0007669"/>
    <property type="project" value="UniProtKB-KW"/>
</dbReference>
<organism evidence="7 8">
    <name type="scientific">Mucilaginibacter pedocola</name>
    <dbReference type="NCBI Taxonomy" id="1792845"/>
    <lineage>
        <taxon>Bacteria</taxon>
        <taxon>Pseudomonadati</taxon>
        <taxon>Bacteroidota</taxon>
        <taxon>Sphingobacteriia</taxon>
        <taxon>Sphingobacteriales</taxon>
        <taxon>Sphingobacteriaceae</taxon>
        <taxon>Mucilaginibacter</taxon>
    </lineage>
</organism>
<dbReference type="RefSeq" id="WP_078351612.1">
    <property type="nucleotide sequence ID" value="NZ_MBTF01000039.1"/>
</dbReference>
<evidence type="ECO:0000256" key="4">
    <source>
        <dbReference type="ARBA" id="ARBA00023002"/>
    </source>
</evidence>
<evidence type="ECO:0000256" key="2">
    <source>
        <dbReference type="ARBA" id="ARBA00006046"/>
    </source>
</evidence>
<accession>A0A1S9P734</accession>
<dbReference type="AlphaFoldDB" id="A0A1S9P734"/>
<reference evidence="7 8" key="1">
    <citation type="submission" date="2016-07" db="EMBL/GenBank/DDBJ databases">
        <title>Genomic analysis of zinc-resistant bacterium Mucilaginibacter pedocola TBZ30.</title>
        <authorList>
            <person name="Huang J."/>
            <person name="Tang J."/>
        </authorList>
    </citation>
    <scope>NUCLEOTIDE SEQUENCE [LARGE SCALE GENOMIC DNA]</scope>
    <source>
        <strain evidence="7 8">TBZ30</strain>
    </source>
</reference>
<dbReference type="GO" id="GO:0016491">
    <property type="term" value="F:oxidoreductase activity"/>
    <property type="evidence" value="ECO:0007669"/>
    <property type="project" value="UniProtKB-KW"/>
</dbReference>
<evidence type="ECO:0000313" key="7">
    <source>
        <dbReference type="EMBL" id="OOQ56647.1"/>
    </source>
</evidence>
<proteinExistence type="inferred from homology"/>
<comment type="pathway">
    <text evidence="1 5">Carotenoid biosynthesis.</text>
</comment>
<comment type="caution">
    <text evidence="7">The sequence shown here is derived from an EMBL/GenBank/DDBJ whole genome shotgun (WGS) entry which is preliminary data.</text>
</comment>
<protein>
    <submittedName>
        <fullName evidence="7">Phytoene dehydrogenase</fullName>
    </submittedName>
</protein>
<dbReference type="PANTHER" id="PTHR43734">
    <property type="entry name" value="PHYTOENE DESATURASE"/>
    <property type="match status" value="1"/>
</dbReference>
<evidence type="ECO:0000256" key="3">
    <source>
        <dbReference type="ARBA" id="ARBA00022746"/>
    </source>
</evidence>
<evidence type="ECO:0000259" key="6">
    <source>
        <dbReference type="Pfam" id="PF01593"/>
    </source>
</evidence>
<dbReference type="EMBL" id="MBTF01000039">
    <property type="protein sequence ID" value="OOQ56647.1"/>
    <property type="molecule type" value="Genomic_DNA"/>
</dbReference>
<dbReference type="NCBIfam" id="TIGR02734">
    <property type="entry name" value="crtI_fam"/>
    <property type="match status" value="1"/>
</dbReference>
<dbReference type="InterPro" id="IPR002937">
    <property type="entry name" value="Amino_oxidase"/>
</dbReference>
<dbReference type="InterPro" id="IPR036188">
    <property type="entry name" value="FAD/NAD-bd_sf"/>
</dbReference>
<dbReference type="PANTHER" id="PTHR43734:SF1">
    <property type="entry name" value="PHYTOENE DESATURASE"/>
    <property type="match status" value="1"/>
</dbReference>
<keyword evidence="4 5" id="KW-0560">Oxidoreductase</keyword>
<evidence type="ECO:0000256" key="1">
    <source>
        <dbReference type="ARBA" id="ARBA00004829"/>
    </source>
</evidence>
<keyword evidence="3 5" id="KW-0125">Carotenoid biosynthesis</keyword>
<sequence>MDTSKVAVIGSGFAGLSAAAYLSRAGYRVDIFEKNESSGGRARQASQQGYIFDMGPSWYWMPDVFERFFDDFGYRPGDFYELKRLDPGFVMVFPENEALAIPDRSDELYTLFESVEAGSAEKLRAFLKEAAYKYKVGMDKLVYKPGLSYFEFIDLDLFKGIFKLQAFTNFRDHVRKYFSHPKLIALMEFPVLFLGAMPEDTPALYSLMNYAGLQLGTWYPMGGFGKVSEAMRTICERQGVRFFENEPVTSLTVSGRKVSTVRTPLREAGYDGVLAAADYNHIEQRLLRPEHRNYAAEYWDSRVLAPSALIFYLGLSCRVDKLAHHTLFFDTSLEKHAHEIYKRPQWPSDPLFYVCCPSRSDDTVAPVGHENVFILMPLAPGLDDNVALRERYFEKVMDRLERYAGLPLRDKVDYKRSYCVNDFKADYHAYKGNAYGLANTLRQTANLKPAIRNKHIDNLFYAGQLTVPGPGVPPSIISGKVAAGQLIKYLKQKK</sequence>
<dbReference type="InterPro" id="IPR014105">
    <property type="entry name" value="Carotenoid/retinoid_OxRdtase"/>
</dbReference>
<dbReference type="Proteomes" id="UP000189739">
    <property type="component" value="Unassembled WGS sequence"/>
</dbReference>